<feature type="region of interest" description="Disordered" evidence="2">
    <location>
        <begin position="80"/>
        <end position="114"/>
    </location>
</feature>
<organism evidence="4 5">
    <name type="scientific">Colletotrichum salicis</name>
    <dbReference type="NCBI Taxonomy" id="1209931"/>
    <lineage>
        <taxon>Eukaryota</taxon>
        <taxon>Fungi</taxon>
        <taxon>Dikarya</taxon>
        <taxon>Ascomycota</taxon>
        <taxon>Pezizomycotina</taxon>
        <taxon>Sordariomycetes</taxon>
        <taxon>Hypocreomycetidae</taxon>
        <taxon>Glomerellales</taxon>
        <taxon>Glomerellaceae</taxon>
        <taxon>Colletotrichum</taxon>
        <taxon>Colletotrichum acutatum species complex</taxon>
    </lineage>
</organism>
<dbReference type="OrthoDB" id="4937900at2759"/>
<proteinExistence type="predicted"/>
<evidence type="ECO:0000256" key="1">
    <source>
        <dbReference type="ARBA" id="ARBA00023242"/>
    </source>
</evidence>
<accession>A0A135URB9</accession>
<dbReference type="GO" id="GO:0008270">
    <property type="term" value="F:zinc ion binding"/>
    <property type="evidence" value="ECO:0007669"/>
    <property type="project" value="InterPro"/>
</dbReference>
<evidence type="ECO:0000313" key="4">
    <source>
        <dbReference type="EMBL" id="KXH62955.1"/>
    </source>
</evidence>
<dbReference type="AlphaFoldDB" id="A0A135URB9"/>
<keyword evidence="1" id="KW-0539">Nucleus</keyword>
<dbReference type="PROSITE" id="PS50048">
    <property type="entry name" value="ZN2_CY6_FUNGAL_2"/>
    <property type="match status" value="1"/>
</dbReference>
<dbReference type="Gene3D" id="4.10.240.10">
    <property type="entry name" value="Zn(2)-C6 fungal-type DNA-binding domain"/>
    <property type="match status" value="1"/>
</dbReference>
<evidence type="ECO:0000259" key="3">
    <source>
        <dbReference type="PROSITE" id="PS50048"/>
    </source>
</evidence>
<feature type="domain" description="Zn(2)-C6 fungal-type" evidence="3">
    <location>
        <begin position="39"/>
        <end position="69"/>
    </location>
</feature>
<dbReference type="EMBL" id="JFFI01001136">
    <property type="protein sequence ID" value="KXH62955.1"/>
    <property type="molecule type" value="Genomic_DNA"/>
</dbReference>
<dbReference type="SUPFAM" id="SSF57701">
    <property type="entry name" value="Zn2/Cys6 DNA-binding domain"/>
    <property type="match status" value="1"/>
</dbReference>
<dbReference type="GO" id="GO:0001228">
    <property type="term" value="F:DNA-binding transcription activator activity, RNA polymerase II-specific"/>
    <property type="evidence" value="ECO:0007669"/>
    <property type="project" value="TreeGrafter"/>
</dbReference>
<name>A0A135URB9_9PEZI</name>
<dbReference type="InterPro" id="IPR053157">
    <property type="entry name" value="Sterol_Uptake_Regulator"/>
</dbReference>
<reference evidence="4 5" key="1">
    <citation type="submission" date="2014-02" db="EMBL/GenBank/DDBJ databases">
        <title>The genome sequence of Colletotrichum salicis CBS 607.94.</title>
        <authorList>
            <person name="Baroncelli R."/>
            <person name="Thon M.R."/>
        </authorList>
    </citation>
    <scope>NUCLEOTIDE SEQUENCE [LARGE SCALE GENOMIC DNA]</scope>
    <source>
        <strain evidence="4 5">CBS 607.94</strain>
    </source>
</reference>
<dbReference type="SMART" id="SM00066">
    <property type="entry name" value="GAL4"/>
    <property type="match status" value="1"/>
</dbReference>
<dbReference type="InterPro" id="IPR001138">
    <property type="entry name" value="Zn2Cys6_DnaBD"/>
</dbReference>
<gene>
    <name evidence="4" type="ORF">CSAL01_03905</name>
</gene>
<dbReference type="PANTHER" id="PTHR47784">
    <property type="entry name" value="STEROL UPTAKE CONTROL PROTEIN 2"/>
    <property type="match status" value="1"/>
</dbReference>
<sequence>MHFHPFHEAQRAGKAFLGRTVQTLHGMRQRTPHRKSRFGCKDCKQRHVKCDESRPACVNCTTALRRCSYLDTEAAIPSSSTFSHQYPSPTTSIASPAVPVTPEHSTRRNSHAPTEPYDLRHMELLYHFEHNLGYNQGFGDNITRQKYQQMSLKQAFRVPFLMDELLAVAAAHKSTLPGEDQAFYRSEATRLQTRGLSQFTLANGELSDEDFLTVFLFSTWLGQHVLFDTFSVPADFPVILDKLVRCMGLHRGVRTIVGGSWDRLRTQFDAHLGAGSRFVQNMIIKPDRYDSDDECKHLLHLFDTSDLNDASKAACREAVEHLQLMFNIYHNTEIPIGRRYSTVQEWSTRVPTEYVNLLDQRRPEALVVLAYWGVLLHKARECWAFGGAGRTIVRSITAYLGSRKSGQYALICAGGIFMTATFAVDYDVLCLDSDAADPTKLHFHLPTYTFTTHVIFLWIDNLGVPLYQ</sequence>
<dbReference type="InterPro" id="IPR036864">
    <property type="entry name" value="Zn2-C6_fun-type_DNA-bd_sf"/>
</dbReference>
<dbReference type="Pfam" id="PF00172">
    <property type="entry name" value="Zn_clus"/>
    <property type="match status" value="1"/>
</dbReference>
<evidence type="ECO:0000313" key="5">
    <source>
        <dbReference type="Proteomes" id="UP000070121"/>
    </source>
</evidence>
<dbReference type="CDD" id="cd00067">
    <property type="entry name" value="GAL4"/>
    <property type="match status" value="1"/>
</dbReference>
<dbReference type="STRING" id="1209931.A0A135URB9"/>
<feature type="compositionally biased region" description="Polar residues" evidence="2">
    <location>
        <begin position="80"/>
        <end position="94"/>
    </location>
</feature>
<dbReference type="Proteomes" id="UP000070121">
    <property type="component" value="Unassembled WGS sequence"/>
</dbReference>
<keyword evidence="5" id="KW-1185">Reference proteome</keyword>
<comment type="caution">
    <text evidence="4">The sequence shown here is derived from an EMBL/GenBank/DDBJ whole genome shotgun (WGS) entry which is preliminary data.</text>
</comment>
<dbReference type="PANTHER" id="PTHR47784:SF4">
    <property type="entry name" value="ZN(II)2CYS6 TRANSCRIPTION FACTOR (EUROFUNG)"/>
    <property type="match status" value="1"/>
</dbReference>
<evidence type="ECO:0000256" key="2">
    <source>
        <dbReference type="SAM" id="MobiDB-lite"/>
    </source>
</evidence>
<protein>
    <submittedName>
        <fullName evidence="4">Upc2 protein</fullName>
    </submittedName>
</protein>
<dbReference type="PROSITE" id="PS00463">
    <property type="entry name" value="ZN2_CY6_FUNGAL_1"/>
    <property type="match status" value="1"/>
</dbReference>